<comment type="caution">
    <text evidence="1">The sequence shown here is derived from an EMBL/GenBank/DDBJ whole genome shotgun (WGS) entry which is preliminary data.</text>
</comment>
<sequence>MWMCARESVATTTGSMIFSDMSAGTNSQKVHPPNGTRYYTFQARARSSLLSVLCGGFRRVSQFPGAADISREALHLLTVIRWDSLDELPHCF</sequence>
<keyword evidence="2" id="KW-1185">Reference proteome</keyword>
<reference evidence="1" key="1">
    <citation type="submission" date="2021-05" db="EMBL/GenBank/DDBJ databases">
        <authorList>
            <person name="Pan Q."/>
            <person name="Jouanno E."/>
            <person name="Zahm M."/>
            <person name="Klopp C."/>
            <person name="Cabau C."/>
            <person name="Louis A."/>
            <person name="Berthelot C."/>
            <person name="Parey E."/>
            <person name="Roest Crollius H."/>
            <person name="Montfort J."/>
            <person name="Robinson-Rechavi M."/>
            <person name="Bouchez O."/>
            <person name="Lampietro C."/>
            <person name="Lopez Roques C."/>
            <person name="Donnadieu C."/>
            <person name="Postlethwait J."/>
            <person name="Bobe J."/>
            <person name="Dillon D."/>
            <person name="Chandos A."/>
            <person name="von Hippel F."/>
            <person name="Guiguen Y."/>
        </authorList>
    </citation>
    <scope>NUCLEOTIDE SEQUENCE</scope>
    <source>
        <strain evidence="1">YG-Jan2019</strain>
    </source>
</reference>
<evidence type="ECO:0000313" key="1">
    <source>
        <dbReference type="EMBL" id="KAJ8007093.1"/>
    </source>
</evidence>
<name>A0ACC2GTJ8_DALPE</name>
<gene>
    <name evidence="1" type="ORF">DPEC_G00113990</name>
</gene>
<accession>A0ACC2GTJ8</accession>
<evidence type="ECO:0000313" key="2">
    <source>
        <dbReference type="Proteomes" id="UP001157502"/>
    </source>
</evidence>
<dbReference type="Proteomes" id="UP001157502">
    <property type="component" value="Chromosome 9"/>
</dbReference>
<dbReference type="EMBL" id="CM055736">
    <property type="protein sequence ID" value="KAJ8007093.1"/>
    <property type="molecule type" value="Genomic_DNA"/>
</dbReference>
<organism evidence="1 2">
    <name type="scientific">Dallia pectoralis</name>
    <name type="common">Alaska blackfish</name>
    <dbReference type="NCBI Taxonomy" id="75939"/>
    <lineage>
        <taxon>Eukaryota</taxon>
        <taxon>Metazoa</taxon>
        <taxon>Chordata</taxon>
        <taxon>Craniata</taxon>
        <taxon>Vertebrata</taxon>
        <taxon>Euteleostomi</taxon>
        <taxon>Actinopterygii</taxon>
        <taxon>Neopterygii</taxon>
        <taxon>Teleostei</taxon>
        <taxon>Protacanthopterygii</taxon>
        <taxon>Esociformes</taxon>
        <taxon>Umbridae</taxon>
        <taxon>Dallia</taxon>
    </lineage>
</organism>
<protein>
    <submittedName>
        <fullName evidence="1">Uncharacterized protein</fullName>
    </submittedName>
</protein>
<proteinExistence type="predicted"/>